<gene>
    <name evidence="7" type="primary">fetB</name>
    <name evidence="7" type="ORF">QGM71_03505</name>
</gene>
<evidence type="ECO:0000313" key="7">
    <source>
        <dbReference type="EMBL" id="MEC5422557.1"/>
    </source>
</evidence>
<dbReference type="EMBL" id="JARZFX010000001">
    <property type="protein sequence ID" value="MEC5422557.1"/>
    <property type="molecule type" value="Genomic_DNA"/>
</dbReference>
<evidence type="ECO:0000256" key="6">
    <source>
        <dbReference type="SAM" id="Phobius"/>
    </source>
</evidence>
<dbReference type="Proteomes" id="UP001335737">
    <property type="component" value="Unassembled WGS sequence"/>
</dbReference>
<comment type="similarity">
    <text evidence="2">Belongs to the UPF0014 family.</text>
</comment>
<comment type="subcellular location">
    <subcellularLocation>
        <location evidence="1">Membrane</location>
        <topology evidence="1">Multi-pass membrane protein</topology>
    </subcellularLocation>
</comment>
<evidence type="ECO:0000256" key="2">
    <source>
        <dbReference type="ARBA" id="ARBA00005268"/>
    </source>
</evidence>
<feature type="transmembrane region" description="Helical" evidence="6">
    <location>
        <begin position="39"/>
        <end position="61"/>
    </location>
</feature>
<organism evidence="7 8">
    <name type="scientific">Virgibacillus tibetensis</name>
    <dbReference type="NCBI Taxonomy" id="3042313"/>
    <lineage>
        <taxon>Bacteria</taxon>
        <taxon>Bacillati</taxon>
        <taxon>Bacillota</taxon>
        <taxon>Bacilli</taxon>
        <taxon>Bacillales</taxon>
        <taxon>Bacillaceae</taxon>
        <taxon>Virgibacillus</taxon>
    </lineage>
</organism>
<reference evidence="7 8" key="1">
    <citation type="journal article" date="2024" name="Int. J. Syst. Evol. Microbiol.">
        <title>Virgibacillus tibetensis sp. nov., isolated from salt lake on the Tibetan Plateau of China.</title>
        <authorList>
            <person name="Phurbu D."/>
            <person name="Liu Z.-X."/>
            <person name="Wang R."/>
            <person name="Zheng Y.-Y."/>
            <person name="Liu H.-C."/>
            <person name="Zhou Y.-G."/>
            <person name="Yu Y.-J."/>
            <person name="Li A.-H."/>
        </authorList>
    </citation>
    <scope>NUCLEOTIDE SEQUENCE [LARGE SCALE GENOMIC DNA]</scope>
    <source>
        <strain evidence="7 8">C22-A2</strain>
    </source>
</reference>
<dbReference type="Pfam" id="PF03649">
    <property type="entry name" value="UPF0014"/>
    <property type="match status" value="1"/>
</dbReference>
<sequence length="270" mass="29705">MNEADAIDLALWQLIAAYLFIIVILIIVRIKKIPREKLIVIATVRMTVQLVLVGYLLMYVFEYPHPIITLLIVLIMLGFAIFNVYQRSTISIQPPVKKMIALAMGSGISVSLAFFILVVLNLDPWYDPRFFIPIGGMVIGNAMTGITLGINNLLIGMKEQKEKVEGALMLGASPKEASKTILNQAFDSAMLPTINSMVGMGIVFLPGMMTGQIIAGASPVTAVKYQIAIMLGVAGTVSITVVIFLHLAYKTFFNEQKQFTFNRTKIDSSK</sequence>
<dbReference type="RefSeq" id="WP_327606117.1">
    <property type="nucleotide sequence ID" value="NZ_JARZFX010000001.1"/>
</dbReference>
<evidence type="ECO:0000256" key="4">
    <source>
        <dbReference type="ARBA" id="ARBA00022989"/>
    </source>
</evidence>
<keyword evidence="4 6" id="KW-1133">Transmembrane helix</keyword>
<protein>
    <submittedName>
        <fullName evidence="7">Iron export ABC transporter permease subunit FetB</fullName>
    </submittedName>
</protein>
<dbReference type="PANTHER" id="PTHR30028">
    <property type="entry name" value="UPF0014 INNER MEMBRANE PROTEIN YBBM-RELATED"/>
    <property type="match status" value="1"/>
</dbReference>
<keyword evidence="5 6" id="KW-0472">Membrane</keyword>
<feature type="transmembrane region" description="Helical" evidence="6">
    <location>
        <begin position="130"/>
        <end position="154"/>
    </location>
</feature>
<name>A0ABU6KB38_9BACI</name>
<feature type="transmembrane region" description="Helical" evidence="6">
    <location>
        <begin position="67"/>
        <end position="86"/>
    </location>
</feature>
<feature type="transmembrane region" description="Helical" evidence="6">
    <location>
        <begin position="197"/>
        <end position="215"/>
    </location>
</feature>
<evidence type="ECO:0000256" key="5">
    <source>
        <dbReference type="ARBA" id="ARBA00023136"/>
    </source>
</evidence>
<comment type="caution">
    <text evidence="7">The sequence shown here is derived from an EMBL/GenBank/DDBJ whole genome shotgun (WGS) entry which is preliminary data.</text>
</comment>
<feature type="transmembrane region" description="Helical" evidence="6">
    <location>
        <begin position="6"/>
        <end position="27"/>
    </location>
</feature>
<dbReference type="PANTHER" id="PTHR30028:SF0">
    <property type="entry name" value="PROTEIN ALUMINUM SENSITIVE 3"/>
    <property type="match status" value="1"/>
</dbReference>
<evidence type="ECO:0000313" key="8">
    <source>
        <dbReference type="Proteomes" id="UP001335737"/>
    </source>
</evidence>
<evidence type="ECO:0000256" key="3">
    <source>
        <dbReference type="ARBA" id="ARBA00022692"/>
    </source>
</evidence>
<keyword evidence="8" id="KW-1185">Reference proteome</keyword>
<evidence type="ECO:0000256" key="1">
    <source>
        <dbReference type="ARBA" id="ARBA00004141"/>
    </source>
</evidence>
<proteinExistence type="inferred from homology"/>
<keyword evidence="3 6" id="KW-0812">Transmembrane</keyword>
<dbReference type="InterPro" id="IPR005226">
    <property type="entry name" value="UPF0014_fam"/>
</dbReference>
<feature type="transmembrane region" description="Helical" evidence="6">
    <location>
        <begin position="227"/>
        <end position="249"/>
    </location>
</feature>
<accession>A0ABU6KB38</accession>
<feature type="transmembrane region" description="Helical" evidence="6">
    <location>
        <begin position="98"/>
        <end position="118"/>
    </location>
</feature>